<proteinExistence type="predicted"/>
<organism evidence="1">
    <name type="scientific">marine metagenome</name>
    <dbReference type="NCBI Taxonomy" id="408172"/>
    <lineage>
        <taxon>unclassified sequences</taxon>
        <taxon>metagenomes</taxon>
        <taxon>ecological metagenomes</taxon>
    </lineage>
</organism>
<feature type="non-terminal residue" evidence="1">
    <location>
        <position position="72"/>
    </location>
</feature>
<gene>
    <name evidence="1" type="ORF">METZ01_LOCUS257728</name>
</gene>
<dbReference type="AlphaFoldDB" id="A0A382IYF6"/>
<protein>
    <submittedName>
        <fullName evidence="1">Uncharacterized protein</fullName>
    </submittedName>
</protein>
<name>A0A382IYF6_9ZZZZ</name>
<evidence type="ECO:0000313" key="1">
    <source>
        <dbReference type="EMBL" id="SVC04874.1"/>
    </source>
</evidence>
<dbReference type="EMBL" id="UINC01070600">
    <property type="protein sequence ID" value="SVC04874.1"/>
    <property type="molecule type" value="Genomic_DNA"/>
</dbReference>
<reference evidence="1" key="1">
    <citation type="submission" date="2018-05" db="EMBL/GenBank/DDBJ databases">
        <authorList>
            <person name="Lanie J.A."/>
            <person name="Ng W.-L."/>
            <person name="Kazmierczak K.M."/>
            <person name="Andrzejewski T.M."/>
            <person name="Davidsen T.M."/>
            <person name="Wayne K.J."/>
            <person name="Tettelin H."/>
            <person name="Glass J.I."/>
            <person name="Rusch D."/>
            <person name="Podicherti R."/>
            <person name="Tsui H.-C.T."/>
            <person name="Winkler M.E."/>
        </authorList>
    </citation>
    <scope>NUCLEOTIDE SEQUENCE</scope>
</reference>
<feature type="non-terminal residue" evidence="1">
    <location>
        <position position="1"/>
    </location>
</feature>
<accession>A0A382IYF6</accession>
<sequence>VSQDQIGIWVVITDPIIKITKRDPSSREPLSPIKILAGDQLKTRKPKLMLDKIHKQTAKVFSSLRKKKTPAT</sequence>